<protein>
    <submittedName>
        <fullName evidence="8">Pfs domain-containing protein</fullName>
    </submittedName>
</protein>
<feature type="domain" description="Peptidase S8/S53" evidence="6">
    <location>
        <begin position="363"/>
        <end position="507"/>
    </location>
</feature>
<comment type="caution">
    <text evidence="5">Lacks conserved residue(s) required for the propagation of feature annotation.</text>
</comment>
<dbReference type="CDD" id="cd00306">
    <property type="entry name" value="Peptidases_S8_S53"/>
    <property type="match status" value="1"/>
</dbReference>
<name>A0AAD9E8S5_9PEZI</name>
<comment type="similarity">
    <text evidence="1 5">Belongs to the peptidase S8 family.</text>
</comment>
<feature type="domain" description="DUF7580" evidence="7">
    <location>
        <begin position="12"/>
        <end position="226"/>
    </location>
</feature>
<dbReference type="InterPro" id="IPR023827">
    <property type="entry name" value="Peptidase_S8_Asp-AS"/>
</dbReference>
<accession>A0AAD9E8S5</accession>
<dbReference type="Proteomes" id="UP001243330">
    <property type="component" value="Unassembled WGS sequence"/>
</dbReference>
<evidence type="ECO:0000313" key="8">
    <source>
        <dbReference type="EMBL" id="KAK1842039.1"/>
    </source>
</evidence>
<evidence type="ECO:0000259" key="6">
    <source>
        <dbReference type="Pfam" id="PF00082"/>
    </source>
</evidence>
<organism evidence="8 9">
    <name type="scientific">Colletotrichum chrysophilum</name>
    <dbReference type="NCBI Taxonomy" id="1836956"/>
    <lineage>
        <taxon>Eukaryota</taxon>
        <taxon>Fungi</taxon>
        <taxon>Dikarya</taxon>
        <taxon>Ascomycota</taxon>
        <taxon>Pezizomycotina</taxon>
        <taxon>Sordariomycetes</taxon>
        <taxon>Hypocreomycetidae</taxon>
        <taxon>Glomerellales</taxon>
        <taxon>Glomerellaceae</taxon>
        <taxon>Colletotrichum</taxon>
        <taxon>Colletotrichum gloeosporioides species complex</taxon>
    </lineage>
</organism>
<dbReference type="PROSITE" id="PS51892">
    <property type="entry name" value="SUBTILASE"/>
    <property type="match status" value="1"/>
</dbReference>
<dbReference type="GO" id="GO:0006508">
    <property type="term" value="P:proteolysis"/>
    <property type="evidence" value="ECO:0007669"/>
    <property type="project" value="UniProtKB-KW"/>
</dbReference>
<evidence type="ECO:0000256" key="4">
    <source>
        <dbReference type="ARBA" id="ARBA00022825"/>
    </source>
</evidence>
<dbReference type="PANTHER" id="PTHR43806">
    <property type="entry name" value="PEPTIDASE S8"/>
    <property type="match status" value="1"/>
</dbReference>
<dbReference type="EMBL" id="JAQOWY010000438">
    <property type="protein sequence ID" value="KAK1842039.1"/>
    <property type="molecule type" value="Genomic_DNA"/>
</dbReference>
<dbReference type="PANTHER" id="PTHR43806:SF11">
    <property type="entry name" value="CEREVISIN-RELATED"/>
    <property type="match status" value="1"/>
</dbReference>
<keyword evidence="2" id="KW-0645">Protease</keyword>
<evidence type="ECO:0000313" key="9">
    <source>
        <dbReference type="Proteomes" id="UP001243330"/>
    </source>
</evidence>
<dbReference type="Pfam" id="PF24476">
    <property type="entry name" value="DUF7580"/>
    <property type="match status" value="1"/>
</dbReference>
<sequence>MGFEKTNFPVSRATEAISLAKFIEERPQCFTEKTKRVLSLIIGCTVLHLHQTSWLQPGWGSVDIAFFQTTSNEVPLRPFIQTELHEDTLETHNDDVLDDDEMYMSHLCPFLIDLAIVLMEIHFVKSFRTLAEMRQIELLEKRNGRVAFVDTDQVFNGDRDEDDDSDCEQNGLKSEIPGDFRNLILAIENCLDAELWEDEHQNPLGPETLRSRIYEKVVRPLELHLVHGFSDIPLDGVDKFARNIDFSQWGKAMYSEKQVHSGHGGAEKYSKTPAPSTALSVQAFAKRVASTDFRSRISSTFSYTPGRQVVTSSSLSVGDAQGHFFDDEKGQISNNYDDWKRRYLSVYEKFIEKYIPSYLESPIRIAILDTGIDEDHVLLEAHRDIKGKHNFYDTSRKRRVTDTTGHGTFAANLILDYAPDADLYVIKVADDNTLPDAEVVQRAIGHAVDVWRVDIISMSFGWPTSNFPGHDGLRKSIDMAYSKQVLMFAAASNNGGNSGRAYPASSPHSASRSKYDELLNRGRVGSLGMAWY</sequence>
<dbReference type="AlphaFoldDB" id="A0AAD9E8S5"/>
<dbReference type="SUPFAM" id="SSF52743">
    <property type="entry name" value="Subtilisin-like"/>
    <property type="match status" value="1"/>
</dbReference>
<proteinExistence type="inferred from homology"/>
<dbReference type="PROSITE" id="PS00136">
    <property type="entry name" value="SUBTILASE_ASP"/>
    <property type="match status" value="1"/>
</dbReference>
<dbReference type="InterPro" id="IPR000209">
    <property type="entry name" value="Peptidase_S8/S53_dom"/>
</dbReference>
<evidence type="ECO:0000259" key="7">
    <source>
        <dbReference type="Pfam" id="PF24476"/>
    </source>
</evidence>
<dbReference type="InterPro" id="IPR036852">
    <property type="entry name" value="Peptidase_S8/S53_dom_sf"/>
</dbReference>
<evidence type="ECO:0000256" key="5">
    <source>
        <dbReference type="PROSITE-ProRule" id="PRU01240"/>
    </source>
</evidence>
<dbReference type="Pfam" id="PF00082">
    <property type="entry name" value="Peptidase_S8"/>
    <property type="match status" value="1"/>
</dbReference>
<dbReference type="GO" id="GO:0004252">
    <property type="term" value="F:serine-type endopeptidase activity"/>
    <property type="evidence" value="ECO:0007669"/>
    <property type="project" value="InterPro"/>
</dbReference>
<evidence type="ECO:0000256" key="1">
    <source>
        <dbReference type="ARBA" id="ARBA00011073"/>
    </source>
</evidence>
<gene>
    <name evidence="8" type="ORF">CCHR01_15317</name>
</gene>
<dbReference type="InterPro" id="IPR056002">
    <property type="entry name" value="DUF7580"/>
</dbReference>
<dbReference type="InterPro" id="IPR050131">
    <property type="entry name" value="Peptidase_S8_subtilisin-like"/>
</dbReference>
<evidence type="ECO:0000256" key="2">
    <source>
        <dbReference type="ARBA" id="ARBA00022670"/>
    </source>
</evidence>
<evidence type="ECO:0000256" key="3">
    <source>
        <dbReference type="ARBA" id="ARBA00022801"/>
    </source>
</evidence>
<dbReference type="Gene3D" id="3.40.50.200">
    <property type="entry name" value="Peptidase S8/S53 domain"/>
    <property type="match status" value="1"/>
</dbReference>
<keyword evidence="3" id="KW-0378">Hydrolase</keyword>
<keyword evidence="9" id="KW-1185">Reference proteome</keyword>
<keyword evidence="4" id="KW-0720">Serine protease</keyword>
<reference evidence="8" key="1">
    <citation type="submission" date="2023-01" db="EMBL/GenBank/DDBJ databases">
        <title>Colletotrichum chrysophilum M932 genome sequence.</title>
        <authorList>
            <person name="Baroncelli R."/>
        </authorList>
    </citation>
    <scope>NUCLEOTIDE SEQUENCE</scope>
    <source>
        <strain evidence="8">M932</strain>
    </source>
</reference>
<comment type="caution">
    <text evidence="8">The sequence shown here is derived from an EMBL/GenBank/DDBJ whole genome shotgun (WGS) entry which is preliminary data.</text>
</comment>